<gene>
    <name evidence="1" type="ORF">SPIROBIBN47_280056</name>
</gene>
<reference evidence="1" key="1">
    <citation type="submission" date="2017-02" db="EMBL/GenBank/DDBJ databases">
        <authorList>
            <person name="Regsiter A."/>
            <person name="William W."/>
        </authorList>
    </citation>
    <scope>NUCLEOTIDE SEQUENCE</scope>
    <source>
        <strain evidence="1">Bib</strain>
    </source>
</reference>
<dbReference type="AlphaFoldDB" id="A0A3P3XIZ2"/>
<sequence>MKTTSGTSKAAFYLRKGIYELAHHRPAKALALLRQSVEITPPSCENDLSKALYWLSIALLRLDQRELAVKSLANAQKIRRQSYARKVYVRNINEYGMLKRPTRELDDLYAFVSIQLSSYLLKKPQHRFGSQAEHSAVLKLILETWKQLKDSDEFKSLECGEKLLLFRKLKIDFPIFGSYSTSPRYSERFAMNIASVGMRTCSCGSGLPFEQCCGRVQGLSEI</sequence>
<dbReference type="SUPFAM" id="SSF48452">
    <property type="entry name" value="TPR-like"/>
    <property type="match status" value="1"/>
</dbReference>
<organism evidence="1">
    <name type="scientific">uncultured spirochete</name>
    <dbReference type="NCBI Taxonomy" id="156406"/>
    <lineage>
        <taxon>Bacteria</taxon>
        <taxon>Pseudomonadati</taxon>
        <taxon>Spirochaetota</taxon>
        <taxon>Spirochaetia</taxon>
        <taxon>Spirochaetales</taxon>
        <taxon>environmental samples</taxon>
    </lineage>
</organism>
<protein>
    <submittedName>
        <fullName evidence="1">Putative SEC-C motif domain protein</fullName>
    </submittedName>
</protein>
<dbReference type="Gene3D" id="1.25.40.10">
    <property type="entry name" value="Tetratricopeptide repeat domain"/>
    <property type="match status" value="1"/>
</dbReference>
<name>A0A3P3XIZ2_9SPIR</name>
<dbReference type="InterPro" id="IPR011990">
    <property type="entry name" value="TPR-like_helical_dom_sf"/>
</dbReference>
<evidence type="ECO:0000313" key="1">
    <source>
        <dbReference type="EMBL" id="SLM13223.1"/>
    </source>
</evidence>
<proteinExistence type="predicted"/>
<accession>A0A3P3XIZ2</accession>
<dbReference type="EMBL" id="FWDM01000021">
    <property type="protein sequence ID" value="SLM13223.1"/>
    <property type="molecule type" value="Genomic_DNA"/>
</dbReference>